<comment type="caution">
    <text evidence="1">The sequence shown here is derived from an EMBL/GenBank/DDBJ whole genome shotgun (WGS) entry which is preliminary data.</text>
</comment>
<dbReference type="Proteomes" id="UP001354931">
    <property type="component" value="Unassembled WGS sequence"/>
</dbReference>
<name>A0ABU6EZ54_9ACTN</name>
<dbReference type="EMBL" id="JAOZYC010000013">
    <property type="protein sequence ID" value="MEB8336662.1"/>
    <property type="molecule type" value="Genomic_DNA"/>
</dbReference>
<reference evidence="1 2" key="1">
    <citation type="submission" date="2022-10" db="EMBL/GenBank/DDBJ databases">
        <authorList>
            <person name="Xie J."/>
            <person name="Shen N."/>
        </authorList>
    </citation>
    <scope>NUCLEOTIDE SEQUENCE [LARGE SCALE GENOMIC DNA]</scope>
    <source>
        <strain evidence="1 2">YIM65594</strain>
    </source>
</reference>
<gene>
    <name evidence="1" type="ORF">OKJ99_03925</name>
</gene>
<accession>A0ABU6EZ54</accession>
<dbReference type="RefSeq" id="WP_326014301.1">
    <property type="nucleotide sequence ID" value="NZ_JAOZYC010000013.1"/>
</dbReference>
<proteinExistence type="predicted"/>
<keyword evidence="2" id="KW-1185">Reference proteome</keyword>
<sequence>MLPGSGSVIANGLRFGGGLLAAHGLLTGSGLSVGRVCVVACGLLVGSGLEVGHALRVAEDLLVVPGRGVLLVDRARRVGNRLLADSGLLLHRAQSTRHTFLAGAGLLRGRGLPTRAELLRGSALWAPHTLLVGRDPTAAHALPTGAGLPRGSTLLPGRGVLLVDAELLLSGVLRALRGLLLREWWDHHRLRRGRRQVRGRGDDAVHRDELAEGLVRGGLLGVSVRRVVRLLRVVVAALAVLVRGVRGLARVRADLGELLGVRGRFGLRVLRSDRFCGGRRLLRLGRLPRGGALRRDVQVLRAGGGRARLAGRHRGLLGGAAVGERANRAAVGVGNGRSHVQRTTGLGLGLGVLLALPLAVALVRGLRLRLPPGALRTGHQKDLVVLGRGVGGIEVGVRAGCGNARRLRRTCVLRQPFARNLTGVGHAYPSPIE</sequence>
<evidence type="ECO:0000313" key="2">
    <source>
        <dbReference type="Proteomes" id="UP001354931"/>
    </source>
</evidence>
<organism evidence="1 2">
    <name type="scientific">Streptomyces endophyticus</name>
    <dbReference type="NCBI Taxonomy" id="714166"/>
    <lineage>
        <taxon>Bacteria</taxon>
        <taxon>Bacillati</taxon>
        <taxon>Actinomycetota</taxon>
        <taxon>Actinomycetes</taxon>
        <taxon>Kitasatosporales</taxon>
        <taxon>Streptomycetaceae</taxon>
        <taxon>Streptomyces</taxon>
    </lineage>
</organism>
<evidence type="ECO:0000313" key="1">
    <source>
        <dbReference type="EMBL" id="MEB8336662.1"/>
    </source>
</evidence>
<protein>
    <submittedName>
        <fullName evidence="1">Uncharacterized protein</fullName>
    </submittedName>
</protein>